<proteinExistence type="predicted"/>
<dbReference type="AlphaFoldDB" id="A0A9D9NPJ3"/>
<sequence length="62" mass="7140">MPASGYINSKTSYDTERYGYYWTSNPDEYSTTMSSYLSFSSFGHRIDLVGRYFGLSIRPVSE</sequence>
<protein>
    <submittedName>
        <fullName evidence="1">Uncharacterized protein</fullName>
    </submittedName>
</protein>
<gene>
    <name evidence="1" type="ORF">IAC87_00705</name>
</gene>
<reference evidence="1" key="2">
    <citation type="journal article" date="2021" name="PeerJ">
        <title>Extensive microbial diversity within the chicken gut microbiome revealed by metagenomics and culture.</title>
        <authorList>
            <person name="Gilroy R."/>
            <person name="Ravi A."/>
            <person name="Getino M."/>
            <person name="Pursley I."/>
            <person name="Horton D.L."/>
            <person name="Alikhan N.F."/>
            <person name="Baker D."/>
            <person name="Gharbi K."/>
            <person name="Hall N."/>
            <person name="Watson M."/>
            <person name="Adriaenssens E.M."/>
            <person name="Foster-Nyarko E."/>
            <person name="Jarju S."/>
            <person name="Secka A."/>
            <person name="Antonio M."/>
            <person name="Oren A."/>
            <person name="Chaudhuri R.R."/>
            <person name="La Ragione R."/>
            <person name="Hildebrand F."/>
            <person name="Pallen M.J."/>
        </authorList>
    </citation>
    <scope>NUCLEOTIDE SEQUENCE</scope>
    <source>
        <strain evidence="1">B3-2255</strain>
    </source>
</reference>
<evidence type="ECO:0000313" key="1">
    <source>
        <dbReference type="EMBL" id="MBO8481051.1"/>
    </source>
</evidence>
<accession>A0A9D9NPJ3</accession>
<name>A0A9D9NPJ3_9BACT</name>
<dbReference type="EMBL" id="JADILY010000013">
    <property type="protein sequence ID" value="MBO8481051.1"/>
    <property type="molecule type" value="Genomic_DNA"/>
</dbReference>
<reference evidence="1" key="1">
    <citation type="submission" date="2020-10" db="EMBL/GenBank/DDBJ databases">
        <authorList>
            <person name="Gilroy R."/>
        </authorList>
    </citation>
    <scope>NUCLEOTIDE SEQUENCE</scope>
    <source>
        <strain evidence="1">B3-2255</strain>
    </source>
</reference>
<comment type="caution">
    <text evidence="1">The sequence shown here is derived from an EMBL/GenBank/DDBJ whole genome shotgun (WGS) entry which is preliminary data.</text>
</comment>
<organism evidence="1 2">
    <name type="scientific">Candidatus Merdivivens faecigallinarum</name>
    <dbReference type="NCBI Taxonomy" id="2840871"/>
    <lineage>
        <taxon>Bacteria</taxon>
        <taxon>Pseudomonadati</taxon>
        <taxon>Bacteroidota</taxon>
        <taxon>Bacteroidia</taxon>
        <taxon>Bacteroidales</taxon>
        <taxon>Muribaculaceae</taxon>
        <taxon>Muribaculaceae incertae sedis</taxon>
        <taxon>Candidatus Merdivivens</taxon>
    </lineage>
</organism>
<dbReference type="Proteomes" id="UP000823772">
    <property type="component" value="Unassembled WGS sequence"/>
</dbReference>
<evidence type="ECO:0000313" key="2">
    <source>
        <dbReference type="Proteomes" id="UP000823772"/>
    </source>
</evidence>